<feature type="transmembrane region" description="Helical" evidence="1">
    <location>
        <begin position="6"/>
        <end position="27"/>
    </location>
</feature>
<sequence length="156" mass="16143">MPVHVIAAHLVVITAPLTALLALGYAWRPGIRRALRLPLVAAGVLNVALAVWAEEAGSTLYEALRASAARAGKDLPATVLAHAHQGDALTAVSFALAVTVLAVVWWVLAPGRARGAGAVAASCLLTAAVAAVWWYTGTTLVAGLESVWAQHVMWPS</sequence>
<gene>
    <name evidence="2" type="ORF">MF672_018220</name>
</gene>
<evidence type="ECO:0000313" key="2">
    <source>
        <dbReference type="EMBL" id="MCK2215712.1"/>
    </source>
</evidence>
<name>A0ABT0FTP8_9ACTN</name>
<organism evidence="2 3">
    <name type="scientific">Actinomadura luzonensis</name>
    <dbReference type="NCBI Taxonomy" id="2805427"/>
    <lineage>
        <taxon>Bacteria</taxon>
        <taxon>Bacillati</taxon>
        <taxon>Actinomycetota</taxon>
        <taxon>Actinomycetes</taxon>
        <taxon>Streptosporangiales</taxon>
        <taxon>Thermomonosporaceae</taxon>
        <taxon>Actinomadura</taxon>
    </lineage>
</organism>
<keyword evidence="1" id="KW-1133">Transmembrane helix</keyword>
<feature type="transmembrane region" description="Helical" evidence="1">
    <location>
        <begin position="115"/>
        <end position="135"/>
    </location>
</feature>
<accession>A0ABT0FTP8</accession>
<evidence type="ECO:0008006" key="4">
    <source>
        <dbReference type="Google" id="ProtNLM"/>
    </source>
</evidence>
<proteinExistence type="predicted"/>
<protein>
    <recommendedName>
        <fullName evidence="4">DUF2231 domain-containing protein</fullName>
    </recommendedName>
</protein>
<reference evidence="2 3" key="1">
    <citation type="submission" date="2022-04" db="EMBL/GenBank/DDBJ databases">
        <title>Genome draft of Actinomadura sp. ATCC 31491.</title>
        <authorList>
            <person name="Shi X."/>
            <person name="Du Y."/>
        </authorList>
    </citation>
    <scope>NUCLEOTIDE SEQUENCE [LARGE SCALE GENOMIC DNA]</scope>
    <source>
        <strain evidence="2 3">ATCC 31491</strain>
    </source>
</reference>
<keyword evidence="1" id="KW-0472">Membrane</keyword>
<feature type="transmembrane region" description="Helical" evidence="1">
    <location>
        <begin position="34"/>
        <end position="53"/>
    </location>
</feature>
<dbReference type="EMBL" id="JAKRKC020000001">
    <property type="protein sequence ID" value="MCK2215712.1"/>
    <property type="molecule type" value="Genomic_DNA"/>
</dbReference>
<evidence type="ECO:0000313" key="3">
    <source>
        <dbReference type="Proteomes" id="UP001317259"/>
    </source>
</evidence>
<dbReference type="RefSeq" id="WP_242382914.1">
    <property type="nucleotide sequence ID" value="NZ_JAKRKC020000001.1"/>
</dbReference>
<keyword evidence="3" id="KW-1185">Reference proteome</keyword>
<feature type="transmembrane region" description="Helical" evidence="1">
    <location>
        <begin position="88"/>
        <end position="108"/>
    </location>
</feature>
<keyword evidence="1" id="KW-0812">Transmembrane</keyword>
<comment type="caution">
    <text evidence="2">The sequence shown here is derived from an EMBL/GenBank/DDBJ whole genome shotgun (WGS) entry which is preliminary data.</text>
</comment>
<evidence type="ECO:0000256" key="1">
    <source>
        <dbReference type="SAM" id="Phobius"/>
    </source>
</evidence>
<dbReference type="Proteomes" id="UP001317259">
    <property type="component" value="Unassembled WGS sequence"/>
</dbReference>